<evidence type="ECO:0000256" key="1">
    <source>
        <dbReference type="SAM" id="Phobius"/>
    </source>
</evidence>
<organism evidence="2 3">
    <name type="scientific">Alicyclobacillus cycloheptanicus</name>
    <dbReference type="NCBI Taxonomy" id="1457"/>
    <lineage>
        <taxon>Bacteria</taxon>
        <taxon>Bacillati</taxon>
        <taxon>Bacillota</taxon>
        <taxon>Bacilli</taxon>
        <taxon>Bacillales</taxon>
        <taxon>Alicyclobacillaceae</taxon>
        <taxon>Alicyclobacillus</taxon>
    </lineage>
</organism>
<reference evidence="2 3" key="1">
    <citation type="submission" date="2023-07" db="EMBL/GenBank/DDBJ databases">
        <title>Genomic Encyclopedia of Type Strains, Phase IV (KMG-IV): sequencing the most valuable type-strain genomes for metagenomic binning, comparative biology and taxonomic classification.</title>
        <authorList>
            <person name="Goeker M."/>
        </authorList>
    </citation>
    <scope>NUCLEOTIDE SEQUENCE [LARGE SCALE GENOMIC DNA]</scope>
    <source>
        <strain evidence="2 3">DSM 4006</strain>
    </source>
</reference>
<accession>A0ABT9XFV8</accession>
<sequence>MSGDRKQESTAEALGFPRIFAKQNNTDAALTDVPTGGHREGLRTYSASVRAARKIRVRSIRAGDRVRIRATADSPWAGHEGVVVYAGKTVCDVRITVKPSRVVGRGRARRRRPSETVVETMQKRDLESLRRHIELIGYTLEMPAAVDIWPGLVLAVAGGIALLAGFHWWGGW</sequence>
<gene>
    <name evidence="2" type="ORF">J2S03_000994</name>
</gene>
<dbReference type="Proteomes" id="UP001232973">
    <property type="component" value="Unassembled WGS sequence"/>
</dbReference>
<dbReference type="EMBL" id="JAUSTP010000005">
    <property type="protein sequence ID" value="MDQ0189178.1"/>
    <property type="molecule type" value="Genomic_DNA"/>
</dbReference>
<feature type="transmembrane region" description="Helical" evidence="1">
    <location>
        <begin position="148"/>
        <end position="169"/>
    </location>
</feature>
<keyword evidence="1" id="KW-0812">Transmembrane</keyword>
<name>A0ABT9XFV8_9BACL</name>
<evidence type="ECO:0000313" key="3">
    <source>
        <dbReference type="Proteomes" id="UP001232973"/>
    </source>
</evidence>
<protein>
    <submittedName>
        <fullName evidence="2">Uncharacterized protein</fullName>
    </submittedName>
</protein>
<keyword evidence="1" id="KW-1133">Transmembrane helix</keyword>
<keyword evidence="1" id="KW-0472">Membrane</keyword>
<comment type="caution">
    <text evidence="2">The sequence shown here is derived from an EMBL/GenBank/DDBJ whole genome shotgun (WGS) entry which is preliminary data.</text>
</comment>
<dbReference type="RefSeq" id="WP_274455035.1">
    <property type="nucleotide sequence ID" value="NZ_CP067097.1"/>
</dbReference>
<evidence type="ECO:0000313" key="2">
    <source>
        <dbReference type="EMBL" id="MDQ0189178.1"/>
    </source>
</evidence>
<proteinExistence type="predicted"/>
<keyword evidence="3" id="KW-1185">Reference proteome</keyword>